<keyword evidence="1" id="KW-0812">Transmembrane</keyword>
<feature type="transmembrane region" description="Helical" evidence="1">
    <location>
        <begin position="18"/>
        <end position="36"/>
    </location>
</feature>
<reference evidence="2 3" key="1">
    <citation type="journal article" date="2012" name="Environ. Microbiol.">
        <title>The genome of the ammonia-oxidizing Candidatus Nitrososphaera gargensis: insights into metabolic versatility and environmental adaptations.</title>
        <authorList>
            <person name="Spang A."/>
            <person name="Poehlein A."/>
            <person name="Offre P."/>
            <person name="Zumbragel S."/>
            <person name="Haider S."/>
            <person name="Rychlik N."/>
            <person name="Nowka B."/>
            <person name="Schmeisser C."/>
            <person name="Lebedeva E.V."/>
            <person name="Rattei T."/>
            <person name="Bohm C."/>
            <person name="Schmid M."/>
            <person name="Galushko A."/>
            <person name="Hatzenpichler R."/>
            <person name="Weinmaier T."/>
            <person name="Daniel R."/>
            <person name="Schleper C."/>
            <person name="Spieck E."/>
            <person name="Streit W."/>
            <person name="Wagner M."/>
        </authorList>
    </citation>
    <scope>NUCLEOTIDE SEQUENCE [LARGE SCALE GENOMIC DNA]</scope>
    <source>
        <strain evidence="3">Ga9.2</strain>
    </source>
</reference>
<organism evidence="2 3">
    <name type="scientific">Nitrososphaera gargensis (strain Ga9.2)</name>
    <dbReference type="NCBI Taxonomy" id="1237085"/>
    <lineage>
        <taxon>Archaea</taxon>
        <taxon>Nitrososphaerota</taxon>
        <taxon>Nitrososphaeria</taxon>
        <taxon>Nitrososphaerales</taxon>
        <taxon>Nitrososphaeraceae</taxon>
        <taxon>Nitrososphaera</taxon>
    </lineage>
</organism>
<dbReference type="EMBL" id="CP002408">
    <property type="protein sequence ID" value="AFU59564.1"/>
    <property type="molecule type" value="Genomic_DNA"/>
</dbReference>
<evidence type="ECO:0000313" key="3">
    <source>
        <dbReference type="Proteomes" id="UP000008037"/>
    </source>
</evidence>
<evidence type="ECO:0000313" key="2">
    <source>
        <dbReference type="EMBL" id="AFU59564.1"/>
    </source>
</evidence>
<dbReference type="KEGG" id="nga:Ngar_c26420"/>
<dbReference type="InParanoid" id="K0INL1"/>
<dbReference type="Proteomes" id="UP000008037">
    <property type="component" value="Chromosome"/>
</dbReference>
<proteinExistence type="predicted"/>
<feature type="transmembrane region" description="Helical" evidence="1">
    <location>
        <begin position="51"/>
        <end position="69"/>
    </location>
</feature>
<dbReference type="AlphaFoldDB" id="K0INL1"/>
<keyword evidence="3" id="KW-1185">Reference proteome</keyword>
<evidence type="ECO:0000256" key="1">
    <source>
        <dbReference type="SAM" id="Phobius"/>
    </source>
</evidence>
<name>K0INL1_NITGG</name>
<dbReference type="HOGENOM" id="CLU_2679066_0_0_2"/>
<keyword evidence="1" id="KW-1133">Transmembrane helix</keyword>
<keyword evidence="1" id="KW-0472">Membrane</keyword>
<accession>K0INL1</accession>
<protein>
    <submittedName>
        <fullName evidence="2">Uncharacterized protein</fullName>
    </submittedName>
</protein>
<gene>
    <name evidence="2" type="ordered locus">Ngar_c26420</name>
</gene>
<sequence>MLLGLSISAYKKTALKSTIYASVAFGLFAAQLFFDYLEDAVKSFEQPYNDVIFYAMTLAILVLFFLAVVRRNKT</sequence>
<dbReference type="BioCyc" id="CNIT1237085:G1324-2642-MONOMER"/>